<dbReference type="PROSITE" id="PS51191">
    <property type="entry name" value="FEMABX"/>
    <property type="match status" value="1"/>
</dbReference>
<protein>
    <submittedName>
        <fullName evidence="1">Uncharacterized protein</fullName>
    </submittedName>
</protein>
<dbReference type="InterPro" id="IPR003447">
    <property type="entry name" value="FEMABX"/>
</dbReference>
<name>A0ABU5CFF4_9BACI</name>
<evidence type="ECO:0000313" key="1">
    <source>
        <dbReference type="EMBL" id="MDY0405064.1"/>
    </source>
</evidence>
<reference evidence="1 2" key="1">
    <citation type="submission" date="2023-10" db="EMBL/GenBank/DDBJ databases">
        <title>179-bfca-hs.</title>
        <authorList>
            <person name="Miliotis G."/>
            <person name="Sengupta P."/>
            <person name="Hameed A."/>
            <person name="Chuvochina M."/>
            <person name="Mcdonagh F."/>
            <person name="Simpson A.C."/>
            <person name="Singh N.K."/>
            <person name="Rekha P.D."/>
            <person name="Raman K."/>
            <person name="Hugenholtz P."/>
            <person name="Venkateswaran K."/>
        </authorList>
    </citation>
    <scope>NUCLEOTIDE SEQUENCE [LARGE SCALE GENOMIC DNA]</scope>
    <source>
        <strain evidence="1 2">179-BFC-A-HS</strain>
    </source>
</reference>
<comment type="caution">
    <text evidence="1">The sequence shown here is derived from an EMBL/GenBank/DDBJ whole genome shotgun (WGS) entry which is preliminary data.</text>
</comment>
<dbReference type="EMBL" id="JAROCA020000001">
    <property type="protein sequence ID" value="MDY0405064.1"/>
    <property type="molecule type" value="Genomic_DNA"/>
</dbReference>
<proteinExistence type="predicted"/>
<keyword evidence="2" id="KW-1185">Reference proteome</keyword>
<dbReference type="RefSeq" id="WP_320384402.1">
    <property type="nucleotide sequence ID" value="NZ_JAROCA020000001.1"/>
</dbReference>
<evidence type="ECO:0000313" key="2">
    <source>
        <dbReference type="Proteomes" id="UP001228376"/>
    </source>
</evidence>
<dbReference type="Proteomes" id="UP001228376">
    <property type="component" value="Unassembled WGS sequence"/>
</dbReference>
<sequence>MKKIPIEKGSRVLYLSEGREKKEMAMDELKEQRFLDDLKRLRRSVKKGNIQLVEKVGIRVGRLKERYPSIARYYDIHLNLDEEEKR</sequence>
<accession>A0ABU5CFF4</accession>
<gene>
    <name evidence="1" type="ORF">P5G51_006320</name>
</gene>
<organism evidence="1 2">
    <name type="scientific">Tigheibacillus jepli</name>
    <dbReference type="NCBI Taxonomy" id="3035914"/>
    <lineage>
        <taxon>Bacteria</taxon>
        <taxon>Bacillati</taxon>
        <taxon>Bacillota</taxon>
        <taxon>Bacilli</taxon>
        <taxon>Bacillales</taxon>
        <taxon>Bacillaceae</taxon>
        <taxon>Tigheibacillus</taxon>
    </lineage>
</organism>